<dbReference type="Proteomes" id="UP000295313">
    <property type="component" value="Unassembled WGS sequence"/>
</dbReference>
<feature type="transmembrane region" description="Helical" evidence="1">
    <location>
        <begin position="217"/>
        <end position="235"/>
    </location>
</feature>
<evidence type="ECO:0000256" key="1">
    <source>
        <dbReference type="SAM" id="Phobius"/>
    </source>
</evidence>
<evidence type="ECO:0000313" key="4">
    <source>
        <dbReference type="Proteomes" id="UP000295313"/>
    </source>
</evidence>
<dbReference type="RefSeq" id="WP_133942732.1">
    <property type="nucleotide sequence ID" value="NZ_SOEO01000001.1"/>
</dbReference>
<keyword evidence="1" id="KW-0812">Transmembrane</keyword>
<dbReference type="Gene3D" id="1.10.3730.20">
    <property type="match status" value="1"/>
</dbReference>
<feature type="domain" description="EamA" evidence="2">
    <location>
        <begin position="152"/>
        <end position="284"/>
    </location>
</feature>
<feature type="transmembrane region" description="Helical" evidence="1">
    <location>
        <begin position="65"/>
        <end position="85"/>
    </location>
</feature>
<dbReference type="SUPFAM" id="SSF103481">
    <property type="entry name" value="Multidrug resistance efflux transporter EmrE"/>
    <property type="match status" value="1"/>
</dbReference>
<feature type="transmembrane region" description="Helical" evidence="1">
    <location>
        <begin position="241"/>
        <end position="262"/>
    </location>
</feature>
<keyword evidence="1" id="KW-0472">Membrane</keyword>
<feature type="transmembrane region" description="Helical" evidence="1">
    <location>
        <begin position="176"/>
        <end position="196"/>
    </location>
</feature>
<feature type="transmembrane region" description="Helical" evidence="1">
    <location>
        <begin position="152"/>
        <end position="170"/>
    </location>
</feature>
<organism evidence="3 4">
    <name type="scientific">Epilithonimonas xixisoli</name>
    <dbReference type="NCBI Taxonomy" id="1476462"/>
    <lineage>
        <taxon>Bacteria</taxon>
        <taxon>Pseudomonadati</taxon>
        <taxon>Bacteroidota</taxon>
        <taxon>Flavobacteriia</taxon>
        <taxon>Flavobacteriales</taxon>
        <taxon>Weeksellaceae</taxon>
        <taxon>Chryseobacterium group</taxon>
        <taxon>Epilithonimonas</taxon>
    </lineage>
</organism>
<dbReference type="Pfam" id="PF00892">
    <property type="entry name" value="EamA"/>
    <property type="match status" value="2"/>
</dbReference>
<reference evidence="3 4" key="1">
    <citation type="submission" date="2019-03" db="EMBL/GenBank/DDBJ databases">
        <title>Genomic Encyclopedia of Type Strains, Phase III (KMG-III): the genomes of soil and plant-associated and newly described type strains.</title>
        <authorList>
            <person name="Whitman W."/>
        </authorList>
    </citation>
    <scope>NUCLEOTIDE SEQUENCE [LARGE SCALE GENOMIC DNA]</scope>
    <source>
        <strain evidence="3 4">CGMCC 1.12802</strain>
    </source>
</reference>
<feature type="transmembrane region" description="Helical" evidence="1">
    <location>
        <begin position="31"/>
        <end position="58"/>
    </location>
</feature>
<dbReference type="AlphaFoldDB" id="A0A4R8I9C2"/>
<dbReference type="InterPro" id="IPR037185">
    <property type="entry name" value="EmrE-like"/>
</dbReference>
<sequence length="286" mass="32456">MLGFLIIFIGHFAYGITNALWKNPREAVGTFPLIAMRSFGCILVFSTIFLISQFYGIVKFPSISFLKFAEIFGLCMVNSLGLVFYVTSLKYGNANKVIGFGKLNIVIWILISVFIFKEDISTKKIILGIVITLGIYLIDSQKSFQKIKPSKALWFTILSRLFWSTAFLFIPYIKEFGILFFCIILELAVFTVSFTISIFQKNKIEIRKIETKTFREITFLILLGCIGTLSLNFAIAEISIFLFAILALMEPIVGLVFARIYYKESLEFRQILGISLSLSSSFILAL</sequence>
<dbReference type="OrthoDB" id="1261602at2"/>
<feature type="transmembrane region" description="Helical" evidence="1">
    <location>
        <begin position="97"/>
        <end position="116"/>
    </location>
</feature>
<feature type="domain" description="EamA" evidence="2">
    <location>
        <begin position="2"/>
        <end position="138"/>
    </location>
</feature>
<dbReference type="GO" id="GO:0016020">
    <property type="term" value="C:membrane"/>
    <property type="evidence" value="ECO:0007669"/>
    <property type="project" value="InterPro"/>
</dbReference>
<name>A0A4R8I9C2_9FLAO</name>
<dbReference type="InterPro" id="IPR000620">
    <property type="entry name" value="EamA_dom"/>
</dbReference>
<keyword evidence="4" id="KW-1185">Reference proteome</keyword>
<gene>
    <name evidence="3" type="ORF">B0I22_0196</name>
</gene>
<evidence type="ECO:0000313" key="3">
    <source>
        <dbReference type="EMBL" id="TDX86090.1"/>
    </source>
</evidence>
<comment type="caution">
    <text evidence="3">The sequence shown here is derived from an EMBL/GenBank/DDBJ whole genome shotgun (WGS) entry which is preliminary data.</text>
</comment>
<proteinExistence type="predicted"/>
<accession>A0A4R8I9C2</accession>
<evidence type="ECO:0000259" key="2">
    <source>
        <dbReference type="Pfam" id="PF00892"/>
    </source>
</evidence>
<dbReference type="EMBL" id="SOEO01000001">
    <property type="protein sequence ID" value="TDX86090.1"/>
    <property type="molecule type" value="Genomic_DNA"/>
</dbReference>
<protein>
    <submittedName>
        <fullName evidence="3">EamA-like transporter family protein</fullName>
    </submittedName>
</protein>
<keyword evidence="1" id="KW-1133">Transmembrane helix</keyword>